<dbReference type="Proteomes" id="UP001170959">
    <property type="component" value="Unassembled WGS sequence"/>
</dbReference>
<reference evidence="1" key="1">
    <citation type="submission" date="2020-06" db="EMBL/GenBank/DDBJ databases">
        <authorList>
            <person name="Dong N."/>
        </authorList>
    </citation>
    <scope>NUCLEOTIDE SEQUENCE</scope>
    <source>
        <strain evidence="1">R655-4</strain>
    </source>
</reference>
<name>A0AAJ1V7K5_9FLAO</name>
<accession>A0AAJ1V7K5</accession>
<gene>
    <name evidence="1" type="ORF">HX001_07895</name>
</gene>
<dbReference type="AlphaFoldDB" id="A0AAJ1V7K5"/>
<evidence type="ECO:0000313" key="2">
    <source>
        <dbReference type="Proteomes" id="UP001170959"/>
    </source>
</evidence>
<proteinExistence type="predicted"/>
<reference evidence="1" key="2">
    <citation type="journal article" date="2022" name="Sci. Total Environ.">
        <title>Prevalence, transmission, and molecular epidemiology of tet(X)-positive bacteria among humans, animals, and environmental niches in China: An epidemiological, and genomic-based study.</title>
        <authorList>
            <person name="Dong N."/>
            <person name="Zeng Y."/>
            <person name="Cai C."/>
            <person name="Sun C."/>
            <person name="Lu J."/>
            <person name="Liu C."/>
            <person name="Zhou H."/>
            <person name="Sun Q."/>
            <person name="Shu L."/>
            <person name="Wang H."/>
            <person name="Wang Y."/>
            <person name="Wang S."/>
            <person name="Wu C."/>
            <person name="Chan E.W."/>
            <person name="Chen G."/>
            <person name="Shen Z."/>
            <person name="Chen S."/>
            <person name="Zhang R."/>
        </authorList>
    </citation>
    <scope>NUCLEOTIDE SEQUENCE</scope>
    <source>
        <strain evidence="1">R655-4</strain>
    </source>
</reference>
<dbReference type="RefSeq" id="WP_286492734.1">
    <property type="nucleotide sequence ID" value="NZ_JACAGJ010000003.1"/>
</dbReference>
<comment type="caution">
    <text evidence="1">The sequence shown here is derived from an EMBL/GenBank/DDBJ whole genome shotgun (WGS) entry which is preliminary data.</text>
</comment>
<protein>
    <submittedName>
        <fullName evidence="1">DUF4265 domain-containing protein</fullName>
    </submittedName>
</protein>
<dbReference type="InterPro" id="IPR025361">
    <property type="entry name" value="DUF4265"/>
</dbReference>
<organism evidence="1 2">
    <name type="scientific">Empedobacter brevis</name>
    <dbReference type="NCBI Taxonomy" id="247"/>
    <lineage>
        <taxon>Bacteria</taxon>
        <taxon>Pseudomonadati</taxon>
        <taxon>Bacteroidota</taxon>
        <taxon>Flavobacteriia</taxon>
        <taxon>Flavobacteriales</taxon>
        <taxon>Weeksellaceae</taxon>
        <taxon>Empedobacter</taxon>
    </lineage>
</organism>
<dbReference type="Pfam" id="PF14085">
    <property type="entry name" value="DUF4265"/>
    <property type="match status" value="1"/>
</dbReference>
<dbReference type="EMBL" id="JACAGJ010000003">
    <property type="protein sequence ID" value="MDM1072409.1"/>
    <property type="molecule type" value="Genomic_DNA"/>
</dbReference>
<evidence type="ECO:0000313" key="1">
    <source>
        <dbReference type="EMBL" id="MDM1072409.1"/>
    </source>
</evidence>
<sequence length="144" mass="16680">MKKILFTHEAFEEPSVEGAWGKIVDSDIFELDNILFYAKEYSYGDIVRVEEEGGELYVKELIKPSGHSTIRILFSDVNLIPSTRDFLKQIDCDSEQSNMDSLVAVDIPENVFYQKVRDYLDEGENKGLWEYEEACISENHQEEI</sequence>